<feature type="transmembrane region" description="Helical" evidence="12">
    <location>
        <begin position="285"/>
        <end position="304"/>
    </location>
</feature>
<dbReference type="InterPro" id="IPR036291">
    <property type="entry name" value="NAD(P)-bd_dom_sf"/>
</dbReference>
<evidence type="ECO:0000256" key="7">
    <source>
        <dbReference type="ARBA" id="ARBA00022958"/>
    </source>
</evidence>
<gene>
    <name evidence="14" type="ORF">ACFSSA_01725</name>
</gene>
<dbReference type="PANTHER" id="PTHR46157:SF4">
    <property type="entry name" value="K(+) EFFLUX ANTIPORTER 3, CHLOROPLASTIC"/>
    <property type="match status" value="1"/>
</dbReference>
<feature type="transmembrane region" description="Helical" evidence="12">
    <location>
        <begin position="193"/>
        <end position="212"/>
    </location>
</feature>
<accession>A0ABW5D2V9</accession>
<evidence type="ECO:0000256" key="9">
    <source>
        <dbReference type="ARBA" id="ARBA00023065"/>
    </source>
</evidence>
<keyword evidence="10 12" id="KW-0472">Membrane</keyword>
<keyword evidence="5" id="KW-0633">Potassium transport</keyword>
<dbReference type="EMBL" id="JBHUIT010000002">
    <property type="protein sequence ID" value="MFD2255382.1"/>
    <property type="molecule type" value="Genomic_DNA"/>
</dbReference>
<keyword evidence="3" id="KW-0813">Transport</keyword>
<dbReference type="Pfam" id="PF02254">
    <property type="entry name" value="TrkA_N"/>
    <property type="match status" value="1"/>
</dbReference>
<dbReference type="InterPro" id="IPR006153">
    <property type="entry name" value="Cation/H_exchanger_TM"/>
</dbReference>
<evidence type="ECO:0000256" key="3">
    <source>
        <dbReference type="ARBA" id="ARBA00022448"/>
    </source>
</evidence>
<comment type="caution">
    <text evidence="14">The sequence shown here is derived from an EMBL/GenBank/DDBJ whole genome shotgun (WGS) entry which is preliminary data.</text>
</comment>
<keyword evidence="8 12" id="KW-1133">Transmembrane helix</keyword>
<evidence type="ECO:0000256" key="4">
    <source>
        <dbReference type="ARBA" id="ARBA00022449"/>
    </source>
</evidence>
<sequence>MDSEIIFLNAFIYLSAALVAILLGKRLGVGAVLGYLLVGVLIGPCSLGLISRQNQDVMHLAEFGVVMMLFIIGLELQPSMLWNMRRKILGLGGMQVVLTALVIAVGGSLLGLPWQAALACGLILSLSSTAIILQTLSERGLSQTEAGRSTFAVLLFQDIAVIPIIAALPLLATYPAAETAGAGHGSANFLHGLPGWAQALSTIGAVLLVIFLGRWAARPLFRMIAATRQREAFTATALVLVIGVAILMSLVGLSPALGAFVAGVVLASSEYRHELESDLAPFKGMLLGIFFIGIGIGIDFTHIANNLPSVLGLTLGLIFIKGILLMILGRVNGLGKDTSFLFACSMAAGGEFAFVLLSIALPGGILDAETGRTLTAVVAISMALTPPLIILSQKIINGRRSEPTDDNQRESDVEDEESPVIICGFGRYGHTVGRLLRTQRIGCTVLDRDEDQIDLLRSIGIPVFYGDASRPDLLAAAGAAKAKIIVIALKDGEVVTNMIHTIRHSFPHLKIYLRAHSRLEAYEYFDLGENNVFRETLDSSLMMSMDIMKDLGFEEAKASKIACHYRKNDEKFIRQMAKHRHNRKEYIGRAKQYTQALDELMRRDLDGDDPDLTQTDPSPLSPAPPR</sequence>
<keyword evidence="15" id="KW-1185">Reference proteome</keyword>
<dbReference type="Gene3D" id="3.40.50.720">
    <property type="entry name" value="NAD(P)-binding Rossmann-like Domain"/>
    <property type="match status" value="1"/>
</dbReference>
<keyword evidence="4" id="KW-0050">Antiport</keyword>
<feature type="transmembrane region" description="Helical" evidence="12">
    <location>
        <begin position="232"/>
        <end position="250"/>
    </location>
</feature>
<reference evidence="15" key="1">
    <citation type="journal article" date="2019" name="Int. J. Syst. Evol. Microbiol.">
        <title>The Global Catalogue of Microorganisms (GCM) 10K type strain sequencing project: providing services to taxonomists for standard genome sequencing and annotation.</title>
        <authorList>
            <consortium name="The Broad Institute Genomics Platform"/>
            <consortium name="The Broad Institute Genome Sequencing Center for Infectious Disease"/>
            <person name="Wu L."/>
            <person name="Ma J."/>
        </authorList>
    </citation>
    <scope>NUCLEOTIDE SEQUENCE [LARGE SCALE GENOMIC DNA]</scope>
    <source>
        <strain evidence="15">CGMCC 4.7106</strain>
    </source>
</reference>
<evidence type="ECO:0000256" key="5">
    <source>
        <dbReference type="ARBA" id="ARBA00022538"/>
    </source>
</evidence>
<dbReference type="PROSITE" id="PS51201">
    <property type="entry name" value="RCK_N"/>
    <property type="match status" value="1"/>
</dbReference>
<dbReference type="Proteomes" id="UP001597375">
    <property type="component" value="Unassembled WGS sequence"/>
</dbReference>
<evidence type="ECO:0000256" key="1">
    <source>
        <dbReference type="ARBA" id="ARBA00004141"/>
    </source>
</evidence>
<proteinExistence type="inferred from homology"/>
<feature type="transmembrane region" description="Helical" evidence="12">
    <location>
        <begin position="149"/>
        <end position="173"/>
    </location>
</feature>
<organism evidence="14 15">
    <name type="scientific">Luteolibacter algae</name>
    <dbReference type="NCBI Taxonomy" id="454151"/>
    <lineage>
        <taxon>Bacteria</taxon>
        <taxon>Pseudomonadati</taxon>
        <taxon>Verrucomicrobiota</taxon>
        <taxon>Verrucomicrobiia</taxon>
        <taxon>Verrucomicrobiales</taxon>
        <taxon>Verrucomicrobiaceae</taxon>
        <taxon>Luteolibacter</taxon>
    </lineage>
</organism>
<evidence type="ECO:0000256" key="11">
    <source>
        <dbReference type="SAM" id="MobiDB-lite"/>
    </source>
</evidence>
<name>A0ABW5D2V9_9BACT</name>
<feature type="transmembrane region" description="Helical" evidence="12">
    <location>
        <begin position="373"/>
        <end position="391"/>
    </location>
</feature>
<evidence type="ECO:0000256" key="2">
    <source>
        <dbReference type="ARBA" id="ARBA00005551"/>
    </source>
</evidence>
<dbReference type="SUPFAM" id="SSF51735">
    <property type="entry name" value="NAD(P)-binding Rossmann-fold domains"/>
    <property type="match status" value="1"/>
</dbReference>
<comment type="similarity">
    <text evidence="2">Belongs to the monovalent cation:proton antiporter 2 (CPA2) transporter (TC 2.A.37) family.</text>
</comment>
<keyword evidence="7" id="KW-0630">Potassium</keyword>
<feature type="transmembrane region" description="Helical" evidence="12">
    <location>
        <begin position="31"/>
        <end position="51"/>
    </location>
</feature>
<keyword evidence="6 12" id="KW-0812">Transmembrane</keyword>
<feature type="transmembrane region" description="Helical" evidence="12">
    <location>
        <begin position="57"/>
        <end position="76"/>
    </location>
</feature>
<dbReference type="Pfam" id="PF00999">
    <property type="entry name" value="Na_H_Exchanger"/>
    <property type="match status" value="1"/>
</dbReference>
<evidence type="ECO:0000313" key="14">
    <source>
        <dbReference type="EMBL" id="MFD2255382.1"/>
    </source>
</evidence>
<evidence type="ECO:0000256" key="6">
    <source>
        <dbReference type="ARBA" id="ARBA00022692"/>
    </source>
</evidence>
<dbReference type="InterPro" id="IPR038770">
    <property type="entry name" value="Na+/solute_symporter_sf"/>
</dbReference>
<feature type="domain" description="RCK N-terminal" evidence="13">
    <location>
        <begin position="417"/>
        <end position="541"/>
    </location>
</feature>
<dbReference type="PANTHER" id="PTHR46157">
    <property type="entry name" value="K(+) EFFLUX ANTIPORTER 3, CHLOROPLASTIC"/>
    <property type="match status" value="1"/>
</dbReference>
<dbReference type="NCBIfam" id="TIGR00932">
    <property type="entry name" value="2a37"/>
    <property type="match status" value="1"/>
</dbReference>
<evidence type="ECO:0000259" key="13">
    <source>
        <dbReference type="PROSITE" id="PS51201"/>
    </source>
</evidence>
<feature type="region of interest" description="Disordered" evidence="11">
    <location>
        <begin position="604"/>
        <end position="626"/>
    </location>
</feature>
<dbReference type="InterPro" id="IPR004771">
    <property type="entry name" value="K/H_exchanger"/>
</dbReference>
<feature type="transmembrane region" description="Helical" evidence="12">
    <location>
        <begin position="6"/>
        <end position="24"/>
    </location>
</feature>
<protein>
    <submittedName>
        <fullName evidence="14">Monovalent cation:proton antiporter-2 (CPA2) family protein</fullName>
    </submittedName>
</protein>
<dbReference type="Gene3D" id="1.20.1530.20">
    <property type="match status" value="1"/>
</dbReference>
<dbReference type="InterPro" id="IPR003148">
    <property type="entry name" value="RCK_N"/>
</dbReference>
<dbReference type="RefSeq" id="WP_386818041.1">
    <property type="nucleotide sequence ID" value="NZ_JBHUIT010000002.1"/>
</dbReference>
<feature type="transmembrane region" description="Helical" evidence="12">
    <location>
        <begin position="116"/>
        <end position="137"/>
    </location>
</feature>
<comment type="subcellular location">
    <subcellularLocation>
        <location evidence="1">Membrane</location>
        <topology evidence="1">Multi-pass membrane protein</topology>
    </subcellularLocation>
</comment>
<evidence type="ECO:0000313" key="15">
    <source>
        <dbReference type="Proteomes" id="UP001597375"/>
    </source>
</evidence>
<evidence type="ECO:0000256" key="8">
    <source>
        <dbReference type="ARBA" id="ARBA00022989"/>
    </source>
</evidence>
<feature type="transmembrane region" description="Helical" evidence="12">
    <location>
        <begin position="88"/>
        <end position="110"/>
    </location>
</feature>
<keyword evidence="9" id="KW-0406">Ion transport</keyword>
<feature type="transmembrane region" description="Helical" evidence="12">
    <location>
        <begin position="310"/>
        <end position="328"/>
    </location>
</feature>
<evidence type="ECO:0000256" key="10">
    <source>
        <dbReference type="ARBA" id="ARBA00023136"/>
    </source>
</evidence>
<evidence type="ECO:0000256" key="12">
    <source>
        <dbReference type="SAM" id="Phobius"/>
    </source>
</evidence>
<feature type="transmembrane region" description="Helical" evidence="12">
    <location>
        <begin position="340"/>
        <end position="361"/>
    </location>
</feature>